<organism evidence="7 8">
    <name type="scientific">Glossina austeni</name>
    <name type="common">Savannah tsetse fly</name>
    <dbReference type="NCBI Taxonomy" id="7395"/>
    <lineage>
        <taxon>Eukaryota</taxon>
        <taxon>Metazoa</taxon>
        <taxon>Ecdysozoa</taxon>
        <taxon>Arthropoda</taxon>
        <taxon>Hexapoda</taxon>
        <taxon>Insecta</taxon>
        <taxon>Pterygota</taxon>
        <taxon>Neoptera</taxon>
        <taxon>Endopterygota</taxon>
        <taxon>Diptera</taxon>
        <taxon>Brachycera</taxon>
        <taxon>Muscomorpha</taxon>
        <taxon>Hippoboscoidea</taxon>
        <taxon>Glossinidae</taxon>
        <taxon>Glossina</taxon>
    </lineage>
</organism>
<proteinExistence type="predicted"/>
<dbReference type="VEuPathDB" id="VectorBase:GAUT029810"/>
<keyword evidence="8" id="KW-1185">Reference proteome</keyword>
<evidence type="ECO:0000313" key="8">
    <source>
        <dbReference type="Proteomes" id="UP000078200"/>
    </source>
</evidence>
<dbReference type="InterPro" id="IPR011992">
    <property type="entry name" value="EF-hand-dom_pair"/>
</dbReference>
<evidence type="ECO:0000259" key="6">
    <source>
        <dbReference type="PROSITE" id="PS50222"/>
    </source>
</evidence>
<dbReference type="InterPro" id="IPR052110">
    <property type="entry name" value="MCFD2-like"/>
</dbReference>
<feature type="compositionally biased region" description="Basic and acidic residues" evidence="4">
    <location>
        <begin position="34"/>
        <end position="48"/>
    </location>
</feature>
<dbReference type="PROSITE" id="PS50222">
    <property type="entry name" value="EF_HAND_2"/>
    <property type="match status" value="1"/>
</dbReference>
<keyword evidence="3" id="KW-0106">Calcium</keyword>
<dbReference type="EnsemblMetazoa" id="GAUT029810-RA">
    <property type="protein sequence ID" value="GAUT029810-PA"/>
    <property type="gene ID" value="GAUT029810"/>
</dbReference>
<dbReference type="PROSITE" id="PS00018">
    <property type="entry name" value="EF_HAND_1"/>
    <property type="match status" value="1"/>
</dbReference>
<keyword evidence="1 5" id="KW-0732">Signal</keyword>
<evidence type="ECO:0000256" key="2">
    <source>
        <dbReference type="ARBA" id="ARBA00022737"/>
    </source>
</evidence>
<feature type="region of interest" description="Disordered" evidence="4">
    <location>
        <begin position="26"/>
        <end position="48"/>
    </location>
</feature>
<dbReference type="Gene3D" id="1.10.238.10">
    <property type="entry name" value="EF-hand"/>
    <property type="match status" value="1"/>
</dbReference>
<dbReference type="Proteomes" id="UP000078200">
    <property type="component" value="Unassembled WGS sequence"/>
</dbReference>
<protein>
    <recommendedName>
        <fullName evidence="6">EF-hand domain-containing protein</fullName>
    </recommendedName>
</protein>
<feature type="signal peptide" evidence="5">
    <location>
        <begin position="1"/>
        <end position="26"/>
    </location>
</feature>
<dbReference type="Pfam" id="PF13499">
    <property type="entry name" value="EF-hand_7"/>
    <property type="match status" value="1"/>
</dbReference>
<dbReference type="PANTHER" id="PTHR23104">
    <property type="entry name" value="MULTIPLE COAGULATION FACTOR DEFICIENCY PROTEIN 2 NEURAL STEM CELL DERIVED NEURONAL SURVIVAL PROTEIN"/>
    <property type="match status" value="1"/>
</dbReference>
<dbReference type="PANTHER" id="PTHR23104:SF1">
    <property type="entry name" value="EF-HAND DOMAIN-CONTAINING PROTEIN"/>
    <property type="match status" value="1"/>
</dbReference>
<evidence type="ECO:0000256" key="5">
    <source>
        <dbReference type="SAM" id="SignalP"/>
    </source>
</evidence>
<feature type="domain" description="EF-hand" evidence="6">
    <location>
        <begin position="126"/>
        <end position="158"/>
    </location>
</feature>
<evidence type="ECO:0000313" key="7">
    <source>
        <dbReference type="EnsemblMetazoa" id="GAUT029810-PA"/>
    </source>
</evidence>
<name>A0A1A9V939_GLOAU</name>
<feature type="chain" id="PRO_5008399169" description="EF-hand domain-containing protein" evidence="5">
    <location>
        <begin position="27"/>
        <end position="158"/>
    </location>
</feature>
<dbReference type="GO" id="GO:0005509">
    <property type="term" value="F:calcium ion binding"/>
    <property type="evidence" value="ECO:0007669"/>
    <property type="project" value="InterPro"/>
</dbReference>
<accession>A0A1A9V939</accession>
<dbReference type="InterPro" id="IPR018247">
    <property type="entry name" value="EF_Hand_1_Ca_BS"/>
</dbReference>
<evidence type="ECO:0000256" key="3">
    <source>
        <dbReference type="ARBA" id="ARBA00022837"/>
    </source>
</evidence>
<evidence type="ECO:0000256" key="4">
    <source>
        <dbReference type="SAM" id="MobiDB-lite"/>
    </source>
</evidence>
<dbReference type="STRING" id="7395.A0A1A9V939"/>
<reference evidence="7" key="1">
    <citation type="submission" date="2020-05" db="UniProtKB">
        <authorList>
            <consortium name="EnsemblMetazoa"/>
        </authorList>
    </citation>
    <scope>IDENTIFICATION</scope>
    <source>
        <strain evidence="7">TTRI</strain>
    </source>
</reference>
<evidence type="ECO:0000256" key="1">
    <source>
        <dbReference type="ARBA" id="ARBA00022729"/>
    </source>
</evidence>
<dbReference type="SUPFAM" id="SSF47473">
    <property type="entry name" value="EF-hand"/>
    <property type="match status" value="1"/>
</dbReference>
<keyword evidence="2" id="KW-0677">Repeat</keyword>
<sequence>MSNLLNFANFLLCVLMLSGKLEPGAAVKRGPHHPRSEQSKTRKLDQHLTHEEHAIEDDLKDMGINANIEDMSEEELTFYYFKIHDSDNNNALDGLEMLQAAVHQDQKFKKLDRDNYIKNASDELNHIIEVIDEFLLIADANKDGLLHYPEYVKAITEN</sequence>
<dbReference type="AlphaFoldDB" id="A0A1A9V939"/>
<dbReference type="InterPro" id="IPR002048">
    <property type="entry name" value="EF_hand_dom"/>
</dbReference>